<dbReference type="PROSITE" id="PS50887">
    <property type="entry name" value="GGDEF"/>
    <property type="match status" value="1"/>
</dbReference>
<dbReference type="EMBL" id="JMSZ01000032">
    <property type="protein sequence ID" value="KDE39471.1"/>
    <property type="molecule type" value="Genomic_DNA"/>
</dbReference>
<dbReference type="Gene3D" id="3.30.70.270">
    <property type="match status" value="1"/>
</dbReference>
<dbReference type="AlphaFoldDB" id="A0A063Y416"/>
<dbReference type="InterPro" id="IPR050469">
    <property type="entry name" value="Diguanylate_Cyclase"/>
</dbReference>
<dbReference type="Proteomes" id="UP000027318">
    <property type="component" value="Unassembled WGS sequence"/>
</dbReference>
<comment type="catalytic activity">
    <reaction evidence="3">
        <text>2 GTP = 3',3'-c-di-GMP + 2 diphosphate</text>
        <dbReference type="Rhea" id="RHEA:24898"/>
        <dbReference type="ChEBI" id="CHEBI:33019"/>
        <dbReference type="ChEBI" id="CHEBI:37565"/>
        <dbReference type="ChEBI" id="CHEBI:58805"/>
        <dbReference type="EC" id="2.7.7.65"/>
    </reaction>
</comment>
<evidence type="ECO:0000256" key="1">
    <source>
        <dbReference type="ARBA" id="ARBA00001946"/>
    </source>
</evidence>
<keyword evidence="5" id="KW-1133">Transmembrane helix</keyword>
<dbReference type="SUPFAM" id="SSF55073">
    <property type="entry name" value="Nucleotide cyclase"/>
    <property type="match status" value="1"/>
</dbReference>
<keyword evidence="8" id="KW-1185">Reference proteome</keyword>
<keyword evidence="4" id="KW-0175">Coiled coil</keyword>
<keyword evidence="5" id="KW-0812">Transmembrane</keyword>
<dbReference type="GO" id="GO:0052621">
    <property type="term" value="F:diguanylate cyclase activity"/>
    <property type="evidence" value="ECO:0007669"/>
    <property type="project" value="UniProtKB-EC"/>
</dbReference>
<evidence type="ECO:0000256" key="2">
    <source>
        <dbReference type="ARBA" id="ARBA00012528"/>
    </source>
</evidence>
<evidence type="ECO:0000256" key="3">
    <source>
        <dbReference type="ARBA" id="ARBA00034247"/>
    </source>
</evidence>
<dbReference type="STRING" id="267850.ADINL_2600"/>
<dbReference type="Gene3D" id="6.10.340.10">
    <property type="match status" value="1"/>
</dbReference>
<dbReference type="PANTHER" id="PTHR45138:SF9">
    <property type="entry name" value="DIGUANYLATE CYCLASE DGCM-RELATED"/>
    <property type="match status" value="1"/>
</dbReference>
<evidence type="ECO:0000313" key="8">
    <source>
        <dbReference type="Proteomes" id="UP000027318"/>
    </source>
</evidence>
<name>A0A063Y416_9GAMM</name>
<evidence type="ECO:0000313" key="7">
    <source>
        <dbReference type="EMBL" id="KDE39471.1"/>
    </source>
</evidence>
<evidence type="ECO:0000259" key="6">
    <source>
        <dbReference type="PROSITE" id="PS50887"/>
    </source>
</evidence>
<reference evidence="7 8" key="1">
    <citation type="journal article" date="2005" name="Int. J. Syst. Evol. Microbiol.">
        <title>Nitrincola lacisaponensis gen. nov., sp. nov., a novel alkaliphilic bacterium isolated from an alkaline, saline lake.</title>
        <authorList>
            <person name="Dimitriu P.A."/>
            <person name="Shukla S.K."/>
            <person name="Conradt J."/>
            <person name="Marquez M.C."/>
            <person name="Ventosa A."/>
            <person name="Maglia A."/>
            <person name="Peyton B.M."/>
            <person name="Pinkart H.C."/>
            <person name="Mormile M.R."/>
        </authorList>
    </citation>
    <scope>NUCLEOTIDE SEQUENCE [LARGE SCALE GENOMIC DNA]</scope>
    <source>
        <strain evidence="7 8">4CA</strain>
    </source>
</reference>
<dbReference type="RefSeq" id="WP_051632805.1">
    <property type="nucleotide sequence ID" value="NZ_JMSZ01000032.1"/>
</dbReference>
<dbReference type="EC" id="2.7.7.65" evidence="2"/>
<organism evidence="7 8">
    <name type="scientific">Nitrincola lacisaponensis</name>
    <dbReference type="NCBI Taxonomy" id="267850"/>
    <lineage>
        <taxon>Bacteria</taxon>
        <taxon>Pseudomonadati</taxon>
        <taxon>Pseudomonadota</taxon>
        <taxon>Gammaproteobacteria</taxon>
        <taxon>Oceanospirillales</taxon>
        <taxon>Oceanospirillaceae</taxon>
        <taxon>Nitrincola</taxon>
    </lineage>
</organism>
<dbReference type="SMART" id="SM00267">
    <property type="entry name" value="GGDEF"/>
    <property type="match status" value="1"/>
</dbReference>
<comment type="cofactor">
    <cofactor evidence="1">
        <name>Mg(2+)</name>
        <dbReference type="ChEBI" id="CHEBI:18420"/>
    </cofactor>
</comment>
<proteinExistence type="predicted"/>
<dbReference type="InterPro" id="IPR043128">
    <property type="entry name" value="Rev_trsase/Diguanyl_cyclase"/>
</dbReference>
<dbReference type="FunFam" id="3.30.70.270:FF:000001">
    <property type="entry name" value="Diguanylate cyclase domain protein"/>
    <property type="match status" value="1"/>
</dbReference>
<feature type="coiled-coil region" evidence="4">
    <location>
        <begin position="249"/>
        <end position="276"/>
    </location>
</feature>
<dbReference type="NCBIfam" id="TIGR00254">
    <property type="entry name" value="GGDEF"/>
    <property type="match status" value="1"/>
</dbReference>
<dbReference type="Pfam" id="PF00990">
    <property type="entry name" value="GGDEF"/>
    <property type="match status" value="1"/>
</dbReference>
<accession>A0A063Y416</accession>
<comment type="caution">
    <text evidence="7">The sequence shown here is derived from an EMBL/GenBank/DDBJ whole genome shotgun (WGS) entry which is preliminary data.</text>
</comment>
<dbReference type="CDD" id="cd01949">
    <property type="entry name" value="GGDEF"/>
    <property type="match status" value="1"/>
</dbReference>
<protein>
    <recommendedName>
        <fullName evidence="2">diguanylate cyclase</fullName>
        <ecNumber evidence="2">2.7.7.65</ecNumber>
    </recommendedName>
</protein>
<evidence type="ECO:0000256" key="5">
    <source>
        <dbReference type="SAM" id="Phobius"/>
    </source>
</evidence>
<sequence length="469" mass="52329">MGVKGYRLGLNAKTLGITFLIALLVVGATALTARAFERLHALVEQISQVEMENLMTSVRVVQQAESLISLGLMLYAAETQNERRRALVELTDRTVWIRHMTAEVSAVGNHADMLQRVEEIQQQLDLNIRQLNHLVRDRINQRIDADGQEELRLLAAQNRELAGELSVLMGYFATQVRLQMTQQSQHLQQEIRLHQQNLVALALFILLFAVLAGAYFDLTVVRRILKMQRAVSKPVVSVQDFEQRGTDEIAQLSQTVRSYIERIQQQEAHMQCINQELSFLAEHDPLTGLANRRHFHAAARRLLRQSSLPLCVALCDIDHFKRVNDQKGHAVGDVALKYLAELLADGLRETDVLARLGGEEFAAILPVQSLDDAERLFNKLRHSLEVNPLCLPDGETVQLTCSFGLALVESTPLALEASDDFAEAVLDAALLEADQALYRAKAQGRNCVCVAKTAIQANVLVVAEGDQNE</sequence>
<dbReference type="InterPro" id="IPR029787">
    <property type="entry name" value="Nucleotide_cyclase"/>
</dbReference>
<dbReference type="OrthoDB" id="6087871at2"/>
<feature type="transmembrane region" description="Helical" evidence="5">
    <location>
        <begin position="198"/>
        <end position="218"/>
    </location>
</feature>
<gene>
    <name evidence="7" type="ORF">ADINL_2600</name>
</gene>
<evidence type="ECO:0000256" key="4">
    <source>
        <dbReference type="SAM" id="Coils"/>
    </source>
</evidence>
<dbReference type="InterPro" id="IPR000160">
    <property type="entry name" value="GGDEF_dom"/>
</dbReference>
<keyword evidence="5" id="KW-0472">Membrane</keyword>
<dbReference type="PANTHER" id="PTHR45138">
    <property type="entry name" value="REGULATORY COMPONENTS OF SENSORY TRANSDUCTION SYSTEM"/>
    <property type="match status" value="1"/>
</dbReference>
<feature type="domain" description="GGDEF" evidence="6">
    <location>
        <begin position="308"/>
        <end position="453"/>
    </location>
</feature>